<organism evidence="1 2">
    <name type="scientific">Coccidioides posadasii RMSCC 3488</name>
    <dbReference type="NCBI Taxonomy" id="454284"/>
    <lineage>
        <taxon>Eukaryota</taxon>
        <taxon>Fungi</taxon>
        <taxon>Dikarya</taxon>
        <taxon>Ascomycota</taxon>
        <taxon>Pezizomycotina</taxon>
        <taxon>Eurotiomycetes</taxon>
        <taxon>Eurotiomycetidae</taxon>
        <taxon>Onygenales</taxon>
        <taxon>Onygenaceae</taxon>
        <taxon>Coccidioides</taxon>
    </lineage>
</organism>
<dbReference type="EMBL" id="DS268111">
    <property type="protein sequence ID" value="KMM69316.1"/>
    <property type="molecule type" value="Genomic_DNA"/>
</dbReference>
<evidence type="ECO:0000313" key="1">
    <source>
        <dbReference type="EMBL" id="KMM69316.1"/>
    </source>
</evidence>
<dbReference type="Proteomes" id="UP000054567">
    <property type="component" value="Unassembled WGS sequence"/>
</dbReference>
<dbReference type="InterPro" id="IPR002110">
    <property type="entry name" value="Ankyrin_rpt"/>
</dbReference>
<accession>A0A0J6F8H8</accession>
<name>A0A0J6F8H8_COCPO</name>
<evidence type="ECO:0000313" key="2">
    <source>
        <dbReference type="Proteomes" id="UP000054567"/>
    </source>
</evidence>
<reference evidence="1 2" key="1">
    <citation type="submission" date="2007-06" db="EMBL/GenBank/DDBJ databases">
        <title>The Genome Sequence of Coccidioides posadasii RMSCC_3488.</title>
        <authorList>
            <consortium name="Coccidioides Genome Resources Consortium"/>
            <consortium name="The Broad Institute Genome Sequencing Platform"/>
            <person name="Henn M.R."/>
            <person name="Sykes S."/>
            <person name="Young S."/>
            <person name="Jaffe D."/>
            <person name="Berlin A."/>
            <person name="Alvarez P."/>
            <person name="Butler J."/>
            <person name="Gnerre S."/>
            <person name="Grabherr M."/>
            <person name="Mauceli E."/>
            <person name="Brockman W."/>
            <person name="Kodira C."/>
            <person name="Alvarado L."/>
            <person name="Zeng Q."/>
            <person name="Crawford M."/>
            <person name="Antoine C."/>
            <person name="Devon K."/>
            <person name="Galgiani J."/>
            <person name="Orsborn K."/>
            <person name="Lewis M.L."/>
            <person name="Nusbaum C."/>
            <person name="Galagan J."/>
            <person name="Birren B."/>
        </authorList>
    </citation>
    <scope>NUCLEOTIDE SEQUENCE [LARGE SCALE GENOMIC DNA]</scope>
    <source>
        <strain evidence="1 2">RMSCC 3488</strain>
    </source>
</reference>
<reference evidence="2" key="3">
    <citation type="journal article" date="2010" name="Genome Res.">
        <title>Population genomic sequencing of Coccidioides fungi reveals recent hybridization and transposon control.</title>
        <authorList>
            <person name="Neafsey D.E."/>
            <person name="Barker B.M."/>
            <person name="Sharpton T.J."/>
            <person name="Stajich J.E."/>
            <person name="Park D.J."/>
            <person name="Whiston E."/>
            <person name="Hung C.-Y."/>
            <person name="McMahan C."/>
            <person name="White J."/>
            <person name="Sykes S."/>
            <person name="Heiman D."/>
            <person name="Young S."/>
            <person name="Zeng Q."/>
            <person name="Abouelleil A."/>
            <person name="Aftuck L."/>
            <person name="Bessette D."/>
            <person name="Brown A."/>
            <person name="FitzGerald M."/>
            <person name="Lui A."/>
            <person name="Macdonald J.P."/>
            <person name="Priest M."/>
            <person name="Orbach M.J."/>
            <person name="Galgiani J.N."/>
            <person name="Kirkland T.N."/>
            <person name="Cole G.T."/>
            <person name="Birren B.W."/>
            <person name="Henn M.R."/>
            <person name="Taylor J.W."/>
            <person name="Rounsley S.D."/>
        </authorList>
    </citation>
    <scope>NUCLEOTIDE SEQUENCE [LARGE SCALE GENOMIC DNA]</scope>
    <source>
        <strain evidence="2">RMSCC 3488</strain>
    </source>
</reference>
<sequence length="141" mass="15861">MHVEKCISILTLTTPKIESAHQDLTYWLLEKGADVDVRDQKSYSPIHTAITNEDDRMTGALVRATPISRATDMNGDNALHLAIKQESDIMVEERLRFEFNHELRNIDRDTALHVCSIPRLCLGSPPASSMGRKLQHRGQGV</sequence>
<dbReference type="SUPFAM" id="SSF48403">
    <property type="entry name" value="Ankyrin repeat"/>
    <property type="match status" value="1"/>
</dbReference>
<reference evidence="2" key="2">
    <citation type="journal article" date="2009" name="Genome Res.">
        <title>Comparative genomic analyses of the human fungal pathogens Coccidioides and their relatives.</title>
        <authorList>
            <person name="Sharpton T.J."/>
            <person name="Stajich J.E."/>
            <person name="Rounsley S.D."/>
            <person name="Gardner M.J."/>
            <person name="Wortman J.R."/>
            <person name="Jordar V.S."/>
            <person name="Maiti R."/>
            <person name="Kodira C.D."/>
            <person name="Neafsey D.E."/>
            <person name="Zeng Q."/>
            <person name="Hung C.-Y."/>
            <person name="McMahan C."/>
            <person name="Muszewska A."/>
            <person name="Grynberg M."/>
            <person name="Mandel M.A."/>
            <person name="Kellner E.M."/>
            <person name="Barker B.M."/>
            <person name="Galgiani J.N."/>
            <person name="Orbach M.J."/>
            <person name="Kirkland T.N."/>
            <person name="Cole G.T."/>
            <person name="Henn M.R."/>
            <person name="Birren B.W."/>
            <person name="Taylor J.W."/>
        </authorList>
    </citation>
    <scope>NUCLEOTIDE SEQUENCE [LARGE SCALE GENOMIC DNA]</scope>
    <source>
        <strain evidence="2">RMSCC 3488</strain>
    </source>
</reference>
<protein>
    <submittedName>
        <fullName evidence="1">Uncharacterized protein</fullName>
    </submittedName>
</protein>
<dbReference type="Pfam" id="PF12796">
    <property type="entry name" value="Ank_2"/>
    <property type="match status" value="1"/>
</dbReference>
<proteinExistence type="predicted"/>
<gene>
    <name evidence="1" type="ORF">CPAG_05634</name>
</gene>
<dbReference type="VEuPathDB" id="FungiDB:CPAG_05634"/>
<dbReference type="Gene3D" id="1.25.40.20">
    <property type="entry name" value="Ankyrin repeat-containing domain"/>
    <property type="match status" value="1"/>
</dbReference>
<dbReference type="InterPro" id="IPR036770">
    <property type="entry name" value="Ankyrin_rpt-contain_sf"/>
</dbReference>
<dbReference type="AlphaFoldDB" id="A0A0J6F8H8"/>